<dbReference type="Pfam" id="PF13505">
    <property type="entry name" value="OMP_b-brl"/>
    <property type="match status" value="1"/>
</dbReference>
<dbReference type="SUPFAM" id="SSF56925">
    <property type="entry name" value="OMPA-like"/>
    <property type="match status" value="1"/>
</dbReference>
<feature type="domain" description="Outer membrane protein beta-barrel" evidence="2">
    <location>
        <begin position="11"/>
        <end position="186"/>
    </location>
</feature>
<protein>
    <recommendedName>
        <fullName evidence="2">Outer membrane protein beta-barrel domain-containing protein</fullName>
    </recommendedName>
</protein>
<dbReference type="AlphaFoldDB" id="A0A3B1AJN1"/>
<organism evidence="3">
    <name type="scientific">hydrothermal vent metagenome</name>
    <dbReference type="NCBI Taxonomy" id="652676"/>
    <lineage>
        <taxon>unclassified sequences</taxon>
        <taxon>metagenomes</taxon>
        <taxon>ecological metagenomes</taxon>
    </lineage>
</organism>
<dbReference type="InterPro" id="IPR011250">
    <property type="entry name" value="OMP/PagP_B-barrel"/>
</dbReference>
<proteinExistence type="predicted"/>
<gene>
    <name evidence="3" type="ORF">MNBD_GAMMA20-1367</name>
</gene>
<evidence type="ECO:0000256" key="1">
    <source>
        <dbReference type="ARBA" id="ARBA00022729"/>
    </source>
</evidence>
<accession>A0A3B1AJN1</accession>
<reference evidence="3" key="1">
    <citation type="submission" date="2018-06" db="EMBL/GenBank/DDBJ databases">
        <authorList>
            <person name="Zhirakovskaya E."/>
        </authorList>
    </citation>
    <scope>NUCLEOTIDE SEQUENCE</scope>
</reference>
<name>A0A3B1AJN1_9ZZZZ</name>
<keyword evidence="1" id="KW-0732">Signal</keyword>
<evidence type="ECO:0000259" key="2">
    <source>
        <dbReference type="Pfam" id="PF13505"/>
    </source>
</evidence>
<sequence length="187" mass="20564">MCRQLQIASLILLFLGSASAQAFDNQRQAFIAGLGIGYHGTDLDFSHAGSATETDNVAGIATSVRLGFGLSNQFTLYYLSEGNWFNHDGGTWSLGLNGIGAAYYFSPRARSAYLHYGYGYSYSSLSRESSTNSSKFGNGYILGAGYEFMPHVNLEASYLRTNLANAIDSPYPVRSANWRLMLNYLFY</sequence>
<dbReference type="InterPro" id="IPR027385">
    <property type="entry name" value="Beta-barrel_OMP"/>
</dbReference>
<dbReference type="Gene3D" id="2.40.160.20">
    <property type="match status" value="1"/>
</dbReference>
<evidence type="ECO:0000313" key="3">
    <source>
        <dbReference type="EMBL" id="VAW94074.1"/>
    </source>
</evidence>
<dbReference type="EMBL" id="UOFU01000043">
    <property type="protein sequence ID" value="VAW94074.1"/>
    <property type="molecule type" value="Genomic_DNA"/>
</dbReference>